<proteinExistence type="predicted"/>
<accession>A0A8X8C6N4</accession>
<keyword evidence="3" id="KW-1185">Reference proteome</keyword>
<reference evidence="2" key="1">
    <citation type="journal article" date="2020" name="bioRxiv">
        <title>Hybrid origin of Populus tomentosa Carr. identified through genome sequencing and phylogenomic analysis.</title>
        <authorList>
            <person name="An X."/>
            <person name="Gao K."/>
            <person name="Chen Z."/>
            <person name="Li J."/>
            <person name="Yang X."/>
            <person name="Yang X."/>
            <person name="Zhou J."/>
            <person name="Guo T."/>
            <person name="Zhao T."/>
            <person name="Huang S."/>
            <person name="Miao D."/>
            <person name="Khan W.U."/>
            <person name="Rao P."/>
            <person name="Ye M."/>
            <person name="Lei B."/>
            <person name="Liao W."/>
            <person name="Wang J."/>
            <person name="Ji L."/>
            <person name="Li Y."/>
            <person name="Guo B."/>
            <person name="Mustafa N.S."/>
            <person name="Li S."/>
            <person name="Yun Q."/>
            <person name="Keller S.R."/>
            <person name="Mao J."/>
            <person name="Zhang R."/>
            <person name="Strauss S.H."/>
        </authorList>
    </citation>
    <scope>NUCLEOTIDE SEQUENCE</scope>
    <source>
        <strain evidence="2">GM15</strain>
        <tissue evidence="2">Leaf</tissue>
    </source>
</reference>
<evidence type="ECO:0000256" key="1">
    <source>
        <dbReference type="SAM" id="MobiDB-lite"/>
    </source>
</evidence>
<protein>
    <submittedName>
        <fullName evidence="2">Uncharacterized protein</fullName>
    </submittedName>
</protein>
<evidence type="ECO:0000313" key="3">
    <source>
        <dbReference type="Proteomes" id="UP000886885"/>
    </source>
</evidence>
<dbReference type="EMBL" id="JAAWWB010000033">
    <property type="protein sequence ID" value="KAG6743107.1"/>
    <property type="molecule type" value="Genomic_DNA"/>
</dbReference>
<feature type="region of interest" description="Disordered" evidence="1">
    <location>
        <begin position="66"/>
        <end position="107"/>
    </location>
</feature>
<dbReference type="AlphaFoldDB" id="A0A8X8C6N4"/>
<dbReference type="Proteomes" id="UP000886885">
    <property type="component" value="Chromosome 17A"/>
</dbReference>
<comment type="caution">
    <text evidence="2">The sequence shown here is derived from an EMBL/GenBank/DDBJ whole genome shotgun (WGS) entry which is preliminary data.</text>
</comment>
<name>A0A8X8C6N4_POPTO</name>
<gene>
    <name evidence="2" type="ORF">POTOM_054053</name>
</gene>
<sequence>MCGMREQFSDSLSHDKPLSIEMVSYLVDNKAEREQVSIPSRSTMTWTRALSLLTRSGVRPLSLSAAGRLGSTCHPHTEVASDEDENKLPYQSPKWIPPKSHDKSHKRKLRVYKTVKSI</sequence>
<organism evidence="2 3">
    <name type="scientific">Populus tomentosa</name>
    <name type="common">Chinese white poplar</name>
    <dbReference type="NCBI Taxonomy" id="118781"/>
    <lineage>
        <taxon>Eukaryota</taxon>
        <taxon>Viridiplantae</taxon>
        <taxon>Streptophyta</taxon>
        <taxon>Embryophyta</taxon>
        <taxon>Tracheophyta</taxon>
        <taxon>Spermatophyta</taxon>
        <taxon>Magnoliopsida</taxon>
        <taxon>eudicotyledons</taxon>
        <taxon>Gunneridae</taxon>
        <taxon>Pentapetalae</taxon>
        <taxon>rosids</taxon>
        <taxon>fabids</taxon>
        <taxon>Malpighiales</taxon>
        <taxon>Salicaceae</taxon>
        <taxon>Saliceae</taxon>
        <taxon>Populus</taxon>
    </lineage>
</organism>
<evidence type="ECO:0000313" key="2">
    <source>
        <dbReference type="EMBL" id="KAG6743107.1"/>
    </source>
</evidence>